<feature type="transmembrane region" description="Helical" evidence="1">
    <location>
        <begin position="61"/>
        <end position="79"/>
    </location>
</feature>
<dbReference type="Pfam" id="PF24838">
    <property type="entry name" value="8xMP"/>
    <property type="match status" value="1"/>
</dbReference>
<evidence type="ECO:0000313" key="2">
    <source>
        <dbReference type="EMBL" id="NDV42064.1"/>
    </source>
</evidence>
<accession>A0A6I5KML2</accession>
<dbReference type="EMBL" id="JAAAMI010000001">
    <property type="protein sequence ID" value="NDV42064.1"/>
    <property type="molecule type" value="Genomic_DNA"/>
</dbReference>
<keyword evidence="1" id="KW-0812">Transmembrane</keyword>
<comment type="caution">
    <text evidence="2">The sequence shown here is derived from an EMBL/GenBank/DDBJ whole genome shotgun (WGS) entry which is preliminary data.</text>
</comment>
<keyword evidence="3" id="KW-1185">Reference proteome</keyword>
<dbReference type="InterPro" id="IPR056918">
    <property type="entry name" value="8xMP"/>
</dbReference>
<reference evidence="2 3" key="1">
    <citation type="submission" date="2020-01" db="EMBL/GenBank/DDBJ databases">
        <title>Muricauda sediminis sp.nov. 40Bstr401.</title>
        <authorList>
            <person name="Xue Z."/>
            <person name="Zhu S."/>
            <person name="Ren N."/>
            <person name="Chen T."/>
            <person name="Chen X."/>
            <person name="Chen J."/>
            <person name="Yang J."/>
        </authorList>
    </citation>
    <scope>NUCLEOTIDE SEQUENCE [LARGE SCALE GENOMIC DNA]</scope>
    <source>
        <strain evidence="2 3">40Bstr401</strain>
    </source>
</reference>
<feature type="transmembrane region" description="Helical" evidence="1">
    <location>
        <begin position="150"/>
        <end position="168"/>
    </location>
</feature>
<dbReference type="AlphaFoldDB" id="A0A6I5KML2"/>
<proteinExistence type="predicted"/>
<dbReference type="RefSeq" id="WP_163632474.1">
    <property type="nucleotide sequence ID" value="NZ_JAAAMI010000001.1"/>
</dbReference>
<feature type="transmembrane region" description="Helical" evidence="1">
    <location>
        <begin position="85"/>
        <end position="106"/>
    </location>
</feature>
<evidence type="ECO:0000256" key="1">
    <source>
        <dbReference type="SAM" id="Phobius"/>
    </source>
</evidence>
<organism evidence="2 3">
    <name type="scientific">Flagellimonas sediminis</name>
    <dbReference type="NCBI Taxonomy" id="2696468"/>
    <lineage>
        <taxon>Bacteria</taxon>
        <taxon>Pseudomonadati</taxon>
        <taxon>Bacteroidota</taxon>
        <taxon>Flavobacteriia</taxon>
        <taxon>Flavobacteriales</taxon>
        <taxon>Flavobacteriaceae</taxon>
        <taxon>Flagellimonas</taxon>
    </lineage>
</organism>
<dbReference type="Proteomes" id="UP000468707">
    <property type="component" value="Unassembled WGS sequence"/>
</dbReference>
<name>A0A6I5KML2_9FLAO</name>
<feature type="transmembrane region" description="Helical" evidence="1">
    <location>
        <begin position="188"/>
        <end position="208"/>
    </location>
</feature>
<sequence>MKLYRNNKSADKPREIYKDEYLDDLSNFKTKKSRRKALAAFEKAWETRNFEIDLYWRRTNYFWALQIPIFAAYFALLSSDKLDDYKVILFLISCIGIIVSLAWKLINVGSKNWQRHWENHIDHLEDRVTGPLYKTISKTRTYSVSKINELVSLFFLLVWILLSIFYLWSNNLKNISTDSDFAFEEFFIVLITLFIVWQMIFEHGLGLFQNREVQFYRRKSKIKRLS</sequence>
<keyword evidence="1" id="KW-0472">Membrane</keyword>
<keyword evidence="1" id="KW-1133">Transmembrane helix</keyword>
<evidence type="ECO:0000313" key="3">
    <source>
        <dbReference type="Proteomes" id="UP000468707"/>
    </source>
</evidence>
<gene>
    <name evidence="2" type="ORF">GTK07_01890</name>
</gene>
<protein>
    <submittedName>
        <fullName evidence="2">Uncharacterized protein</fullName>
    </submittedName>
</protein>